<dbReference type="Proteomes" id="UP001598448">
    <property type="component" value="Unassembled WGS sequence"/>
</dbReference>
<keyword evidence="5" id="KW-1185">Reference proteome</keyword>
<dbReference type="RefSeq" id="WP_386709054.1">
    <property type="nucleotide sequence ID" value="NZ_JBHXIJ010000018.1"/>
</dbReference>
<evidence type="ECO:0000256" key="1">
    <source>
        <dbReference type="ARBA" id="ARBA00006034"/>
    </source>
</evidence>
<gene>
    <name evidence="4" type="ORF">ACFWJN_04970</name>
</gene>
<dbReference type="Pfam" id="PF16715">
    <property type="entry name" value="CDPS"/>
    <property type="match status" value="1"/>
</dbReference>
<organism evidence="4 5">
    <name type="scientific">Streptomyces albidochromogenes</name>
    <dbReference type="NCBI Taxonomy" id="329524"/>
    <lineage>
        <taxon>Bacteria</taxon>
        <taxon>Bacillati</taxon>
        <taxon>Actinomycetota</taxon>
        <taxon>Actinomycetes</taxon>
        <taxon>Kitasatosporales</taxon>
        <taxon>Streptomycetaceae</taxon>
        <taxon>Streptomyces</taxon>
    </lineage>
</organism>
<evidence type="ECO:0000256" key="2">
    <source>
        <dbReference type="ARBA" id="ARBA00022679"/>
    </source>
</evidence>
<dbReference type="InterPro" id="IPR030903">
    <property type="entry name" value="CDPS"/>
</dbReference>
<comment type="caution">
    <text evidence="4">The sequence shown here is derived from an EMBL/GenBank/DDBJ whole genome shotgun (WGS) entry which is preliminary data.</text>
</comment>
<sequence>MERASMSLSPTVRVQPLTEQCSRVLQRREHALFGMSPCNSLPGVMRIRREPALWSCSFVPRGRAGRCSPVRGRPGMRSRR</sequence>
<evidence type="ECO:0000313" key="4">
    <source>
        <dbReference type="EMBL" id="MFD5098319.1"/>
    </source>
</evidence>
<evidence type="ECO:0000313" key="5">
    <source>
        <dbReference type="Proteomes" id="UP001598448"/>
    </source>
</evidence>
<evidence type="ECO:0000256" key="3">
    <source>
        <dbReference type="ARBA" id="ARBA00030771"/>
    </source>
</evidence>
<keyword evidence="2" id="KW-0808">Transferase</keyword>
<proteinExistence type="inferred from homology"/>
<reference evidence="4 5" key="1">
    <citation type="submission" date="2024-09" db="EMBL/GenBank/DDBJ databases">
        <title>The Natural Products Discovery Center: Release of the First 8490 Sequenced Strains for Exploring Actinobacteria Biosynthetic Diversity.</title>
        <authorList>
            <person name="Kalkreuter E."/>
            <person name="Kautsar S.A."/>
            <person name="Yang D."/>
            <person name="Bader C.D."/>
            <person name="Teijaro C.N."/>
            <person name="Fluegel L."/>
            <person name="Davis C.M."/>
            <person name="Simpson J.R."/>
            <person name="Lauterbach L."/>
            <person name="Steele A.D."/>
            <person name="Gui C."/>
            <person name="Meng S."/>
            <person name="Li G."/>
            <person name="Viehrig K."/>
            <person name="Ye F."/>
            <person name="Su P."/>
            <person name="Kiefer A.F."/>
            <person name="Nichols A."/>
            <person name="Cepeda A.J."/>
            <person name="Yan W."/>
            <person name="Fan B."/>
            <person name="Jiang Y."/>
            <person name="Adhikari A."/>
            <person name="Zheng C.-J."/>
            <person name="Schuster L."/>
            <person name="Cowan T.M."/>
            <person name="Smanski M.J."/>
            <person name="Chevrette M.G."/>
            <person name="De Carvalho L.P.S."/>
            <person name="Shen B."/>
        </authorList>
    </citation>
    <scope>NUCLEOTIDE SEQUENCE [LARGE SCALE GENOMIC DNA]</scope>
    <source>
        <strain evidence="4 5">NPDC058348</strain>
    </source>
</reference>
<comment type="similarity">
    <text evidence="1">Belongs to the CDPS family.</text>
</comment>
<dbReference type="Gene3D" id="3.40.50.11710">
    <property type="entry name" value="Cyclodipeptide synthase"/>
    <property type="match status" value="1"/>
</dbReference>
<dbReference type="InterPro" id="IPR038622">
    <property type="entry name" value="CDPS_sf"/>
</dbReference>
<accession>A0ABW6FH91</accession>
<protein>
    <recommendedName>
        <fullName evidence="3">Cyclodipeptide synthase</fullName>
    </recommendedName>
</protein>
<name>A0ABW6FH91_9ACTN</name>
<dbReference type="EMBL" id="JBHXIJ010000018">
    <property type="protein sequence ID" value="MFD5098319.1"/>
    <property type="molecule type" value="Genomic_DNA"/>
</dbReference>